<protein>
    <submittedName>
        <fullName evidence="2">Uncharacterized protein</fullName>
    </submittedName>
</protein>
<dbReference type="VEuPathDB" id="VectorBase:GBRI021443"/>
<evidence type="ECO:0000313" key="2">
    <source>
        <dbReference type="EnsemblMetazoa" id="GBRI021443-PA"/>
    </source>
</evidence>
<reference evidence="3" key="1">
    <citation type="submission" date="2014-03" db="EMBL/GenBank/DDBJ databases">
        <authorList>
            <person name="Aksoy S."/>
            <person name="Warren W."/>
            <person name="Wilson R.K."/>
        </authorList>
    </citation>
    <scope>NUCLEOTIDE SEQUENCE [LARGE SCALE GENOMIC DNA]</scope>
    <source>
        <strain evidence="3">IAEA</strain>
    </source>
</reference>
<name>A0A1A9WIW3_9MUSC</name>
<keyword evidence="1" id="KW-0472">Membrane</keyword>
<evidence type="ECO:0000313" key="3">
    <source>
        <dbReference type="Proteomes" id="UP000091820"/>
    </source>
</evidence>
<keyword evidence="1" id="KW-1133">Transmembrane helix</keyword>
<dbReference type="EnsemblMetazoa" id="GBRI021443-RA">
    <property type="protein sequence ID" value="GBRI021443-PA"/>
    <property type="gene ID" value="GBRI021443"/>
</dbReference>
<keyword evidence="1" id="KW-0812">Transmembrane</keyword>
<dbReference type="AlphaFoldDB" id="A0A1A9WIW3"/>
<sequence length="111" mass="13090">MKTEKYAPVSFSLFINLFSFFFTSRLFERLERSLNKICPSDRNFECRVDELSVESGYFTAEILNHRVPGSILQKDAYKTLTHEACKNFETYNPIKIYDLERSTPCDIFRIP</sequence>
<evidence type="ECO:0000256" key="1">
    <source>
        <dbReference type="SAM" id="Phobius"/>
    </source>
</evidence>
<reference evidence="2" key="2">
    <citation type="submission" date="2020-05" db="UniProtKB">
        <authorList>
            <consortium name="EnsemblMetazoa"/>
        </authorList>
    </citation>
    <scope>IDENTIFICATION</scope>
    <source>
        <strain evidence="2">IAEA</strain>
    </source>
</reference>
<proteinExistence type="predicted"/>
<keyword evidence="3" id="KW-1185">Reference proteome</keyword>
<organism evidence="2 3">
    <name type="scientific">Glossina brevipalpis</name>
    <dbReference type="NCBI Taxonomy" id="37001"/>
    <lineage>
        <taxon>Eukaryota</taxon>
        <taxon>Metazoa</taxon>
        <taxon>Ecdysozoa</taxon>
        <taxon>Arthropoda</taxon>
        <taxon>Hexapoda</taxon>
        <taxon>Insecta</taxon>
        <taxon>Pterygota</taxon>
        <taxon>Neoptera</taxon>
        <taxon>Endopterygota</taxon>
        <taxon>Diptera</taxon>
        <taxon>Brachycera</taxon>
        <taxon>Muscomorpha</taxon>
        <taxon>Hippoboscoidea</taxon>
        <taxon>Glossinidae</taxon>
        <taxon>Glossina</taxon>
    </lineage>
</organism>
<feature type="transmembrane region" description="Helical" evidence="1">
    <location>
        <begin position="6"/>
        <end position="27"/>
    </location>
</feature>
<dbReference type="Proteomes" id="UP000091820">
    <property type="component" value="Unassembled WGS sequence"/>
</dbReference>
<accession>A0A1A9WIW3</accession>